<reference evidence="2 3" key="1">
    <citation type="journal article" date="2024" name="J Genomics">
        <title>Draft genome sequencing and assembly of Favolaschia claudopus CIRM-BRFM 2984 isolated from oak limbs.</title>
        <authorList>
            <person name="Navarro D."/>
            <person name="Drula E."/>
            <person name="Chaduli D."/>
            <person name="Cazenave R."/>
            <person name="Ahrendt S."/>
            <person name="Wang J."/>
            <person name="Lipzen A."/>
            <person name="Daum C."/>
            <person name="Barry K."/>
            <person name="Grigoriev I.V."/>
            <person name="Favel A."/>
            <person name="Rosso M.N."/>
            <person name="Martin F."/>
        </authorList>
    </citation>
    <scope>NUCLEOTIDE SEQUENCE [LARGE SCALE GENOMIC DNA]</scope>
    <source>
        <strain evidence="2 3">CIRM-BRFM 2984</strain>
    </source>
</reference>
<gene>
    <name evidence="2" type="ORF">R3P38DRAFT_2857414</name>
</gene>
<evidence type="ECO:0000313" key="2">
    <source>
        <dbReference type="EMBL" id="KAK7051800.1"/>
    </source>
</evidence>
<feature type="transmembrane region" description="Helical" evidence="1">
    <location>
        <begin position="6"/>
        <end position="24"/>
    </location>
</feature>
<sequence length="78" mass="8477">MIRVHYSMVICVVPLVVITLLLSAPNNPQRDGLYAVELPARKGVGRFDCTEPERRLVVGGVEFRGTCAFDCAEGVDVG</sequence>
<dbReference type="AlphaFoldDB" id="A0AAW0DFY3"/>
<name>A0AAW0DFY3_9AGAR</name>
<evidence type="ECO:0008006" key="4">
    <source>
        <dbReference type="Google" id="ProtNLM"/>
    </source>
</evidence>
<organism evidence="2 3">
    <name type="scientific">Favolaschia claudopus</name>
    <dbReference type="NCBI Taxonomy" id="2862362"/>
    <lineage>
        <taxon>Eukaryota</taxon>
        <taxon>Fungi</taxon>
        <taxon>Dikarya</taxon>
        <taxon>Basidiomycota</taxon>
        <taxon>Agaricomycotina</taxon>
        <taxon>Agaricomycetes</taxon>
        <taxon>Agaricomycetidae</taxon>
        <taxon>Agaricales</taxon>
        <taxon>Marasmiineae</taxon>
        <taxon>Mycenaceae</taxon>
        <taxon>Favolaschia</taxon>
    </lineage>
</organism>
<proteinExistence type="predicted"/>
<keyword evidence="1" id="KW-1133">Transmembrane helix</keyword>
<evidence type="ECO:0000256" key="1">
    <source>
        <dbReference type="SAM" id="Phobius"/>
    </source>
</evidence>
<keyword evidence="3" id="KW-1185">Reference proteome</keyword>
<evidence type="ECO:0000313" key="3">
    <source>
        <dbReference type="Proteomes" id="UP001362999"/>
    </source>
</evidence>
<protein>
    <recommendedName>
        <fullName evidence="4">Secreted protein</fullName>
    </recommendedName>
</protein>
<accession>A0AAW0DFY3</accession>
<dbReference type="EMBL" id="JAWWNJ010000007">
    <property type="protein sequence ID" value="KAK7051800.1"/>
    <property type="molecule type" value="Genomic_DNA"/>
</dbReference>
<keyword evidence="1" id="KW-0812">Transmembrane</keyword>
<comment type="caution">
    <text evidence="2">The sequence shown here is derived from an EMBL/GenBank/DDBJ whole genome shotgun (WGS) entry which is preliminary data.</text>
</comment>
<keyword evidence="1" id="KW-0472">Membrane</keyword>
<dbReference type="Proteomes" id="UP001362999">
    <property type="component" value="Unassembled WGS sequence"/>
</dbReference>